<dbReference type="Pfam" id="PF08100">
    <property type="entry name" value="Dimerisation"/>
    <property type="match status" value="1"/>
</dbReference>
<comment type="caution">
    <text evidence="8">The sequence shown here is derived from an EMBL/GenBank/DDBJ whole genome shotgun (WGS) entry which is preliminary data.</text>
</comment>
<dbReference type="InterPro" id="IPR016461">
    <property type="entry name" value="COMT-like"/>
</dbReference>
<dbReference type="GO" id="GO:0046983">
    <property type="term" value="F:protein dimerization activity"/>
    <property type="evidence" value="ECO:0007669"/>
    <property type="project" value="InterPro"/>
</dbReference>
<evidence type="ECO:0000313" key="8">
    <source>
        <dbReference type="EMBL" id="GJQ14634.1"/>
    </source>
</evidence>
<feature type="domain" description="O-methyltransferase C-terminal" evidence="5">
    <location>
        <begin position="169"/>
        <end position="314"/>
    </location>
</feature>
<evidence type="ECO:0000259" key="6">
    <source>
        <dbReference type="Pfam" id="PF08100"/>
    </source>
</evidence>
<keyword evidence="9" id="KW-1185">Reference proteome</keyword>
<keyword evidence="1" id="KW-0489">Methyltransferase</keyword>
<evidence type="ECO:0000256" key="2">
    <source>
        <dbReference type="ARBA" id="ARBA00022679"/>
    </source>
</evidence>
<dbReference type="PROSITE" id="PS51683">
    <property type="entry name" value="SAM_OMT_II"/>
    <property type="match status" value="1"/>
</dbReference>
<dbReference type="AlphaFoldDB" id="A0A9C7USY1"/>
<gene>
    <name evidence="7" type="ORF">GpartN1_g5769.t1</name>
    <name evidence="8" type="ORF">GpartN1_g6425.t1</name>
</gene>
<evidence type="ECO:0000313" key="7">
    <source>
        <dbReference type="EMBL" id="GJQ13978.1"/>
    </source>
</evidence>
<accession>A0A9C7USY1</accession>
<dbReference type="InterPro" id="IPR001077">
    <property type="entry name" value="COMT_C"/>
</dbReference>
<dbReference type="Pfam" id="PF00891">
    <property type="entry name" value="Methyltransf_2"/>
    <property type="match status" value="1"/>
</dbReference>
<dbReference type="EMBL" id="BQMJ01000057">
    <property type="protein sequence ID" value="GJQ14634.1"/>
    <property type="molecule type" value="Genomic_DNA"/>
</dbReference>
<reference evidence="8" key="1">
    <citation type="journal article" date="2022" name="Proc. Natl. Acad. Sci. U.S.A.">
        <title>Life cycle and functional genomics of the unicellular red alga Galdieria for elucidating algal and plant evolution and industrial use.</title>
        <authorList>
            <person name="Hirooka S."/>
            <person name="Itabashi T."/>
            <person name="Ichinose T.M."/>
            <person name="Onuma R."/>
            <person name="Fujiwara T."/>
            <person name="Yamashita S."/>
            <person name="Jong L.W."/>
            <person name="Tomita R."/>
            <person name="Iwane A.H."/>
            <person name="Miyagishima S.Y."/>
        </authorList>
    </citation>
    <scope>NUCLEOTIDE SEQUENCE</scope>
    <source>
        <strain evidence="8">NBRC 102759</strain>
    </source>
</reference>
<dbReference type="Proteomes" id="UP001061958">
    <property type="component" value="Unassembled WGS sequence"/>
</dbReference>
<dbReference type="InterPro" id="IPR036388">
    <property type="entry name" value="WH-like_DNA-bd_sf"/>
</dbReference>
<evidence type="ECO:0000256" key="4">
    <source>
        <dbReference type="PIRSR" id="PIRSR005739-1"/>
    </source>
</evidence>
<dbReference type="EMBL" id="BQMJ01000049">
    <property type="protein sequence ID" value="GJQ13978.1"/>
    <property type="molecule type" value="Genomic_DNA"/>
</dbReference>
<organism evidence="8 9">
    <name type="scientific">Galdieria partita</name>
    <dbReference type="NCBI Taxonomy" id="83374"/>
    <lineage>
        <taxon>Eukaryota</taxon>
        <taxon>Rhodophyta</taxon>
        <taxon>Bangiophyceae</taxon>
        <taxon>Galdieriales</taxon>
        <taxon>Galdieriaceae</taxon>
        <taxon>Galdieria</taxon>
    </lineage>
</organism>
<proteinExistence type="predicted"/>
<dbReference type="PIRSF" id="PIRSF005739">
    <property type="entry name" value="O-mtase"/>
    <property type="match status" value="1"/>
</dbReference>
<dbReference type="SUPFAM" id="SSF53335">
    <property type="entry name" value="S-adenosyl-L-methionine-dependent methyltransferases"/>
    <property type="match status" value="1"/>
</dbReference>
<keyword evidence="2" id="KW-0808">Transferase</keyword>
<dbReference type="InterPro" id="IPR012967">
    <property type="entry name" value="COMT_dimerisation"/>
</dbReference>
<reference evidence="8" key="2">
    <citation type="submission" date="2022-01" db="EMBL/GenBank/DDBJ databases">
        <authorList>
            <person name="Hirooka S."/>
            <person name="Miyagishima S.Y."/>
        </authorList>
    </citation>
    <scope>NUCLEOTIDE SEQUENCE</scope>
    <source>
        <strain evidence="8">NBRC 102759</strain>
    </source>
</reference>
<dbReference type="PANTHER" id="PTHR43712">
    <property type="entry name" value="PUTATIVE (AFU_ORTHOLOGUE AFUA_4G14580)-RELATED"/>
    <property type="match status" value="1"/>
</dbReference>
<dbReference type="CDD" id="cd02440">
    <property type="entry name" value="AdoMet_MTases"/>
    <property type="match status" value="1"/>
</dbReference>
<sequence>MSQDIKEQQLQRISHMFHAYTSSRTLMTAVQLGIFNCISQGNSTVEQVASAIDATPRGVRMLLNALVGLEFLKKKDQYYELEPISARFLVKTSADYVGAMFEIDDLWNTWSHLNQVIKTGQPPRALEQEQKATEFFPHLVKSLHTMSLGRSARLADMLLKDKANIPLNVLDIACGSGVWSIPLAEKSDKVMVTAQDFSKVLELTKTYVQRHGVEKQYAYLAGDLKQVDYGENKYDIVILGNIVHSEGENSSRVLFQKLGKALKPHGRIIIIDMFPNNERSAPAYPLLFALNMLVNTSEGDTFTFEEYCQWLNEANIPKVFMEEIAPEFSVIVGEVL</sequence>
<keyword evidence="3" id="KW-0949">S-adenosyl-L-methionine</keyword>
<feature type="active site" description="Proton acceptor" evidence="4">
    <location>
        <position position="244"/>
    </location>
</feature>
<evidence type="ECO:0008006" key="10">
    <source>
        <dbReference type="Google" id="ProtNLM"/>
    </source>
</evidence>
<feature type="domain" description="O-methyltransferase dimerisation" evidence="6">
    <location>
        <begin position="15"/>
        <end position="90"/>
    </location>
</feature>
<evidence type="ECO:0000259" key="5">
    <source>
        <dbReference type="Pfam" id="PF00891"/>
    </source>
</evidence>
<protein>
    <recommendedName>
        <fullName evidence="10">O-methyltransferase</fullName>
    </recommendedName>
</protein>
<dbReference type="GO" id="GO:0008171">
    <property type="term" value="F:O-methyltransferase activity"/>
    <property type="evidence" value="ECO:0007669"/>
    <property type="project" value="InterPro"/>
</dbReference>
<dbReference type="SUPFAM" id="SSF46785">
    <property type="entry name" value="Winged helix' DNA-binding domain"/>
    <property type="match status" value="1"/>
</dbReference>
<dbReference type="Gene3D" id="1.10.10.10">
    <property type="entry name" value="Winged helix-like DNA-binding domain superfamily/Winged helix DNA-binding domain"/>
    <property type="match status" value="1"/>
</dbReference>
<evidence type="ECO:0000256" key="1">
    <source>
        <dbReference type="ARBA" id="ARBA00022603"/>
    </source>
</evidence>
<dbReference type="InterPro" id="IPR029063">
    <property type="entry name" value="SAM-dependent_MTases_sf"/>
</dbReference>
<dbReference type="OrthoDB" id="10267058at2759"/>
<dbReference type="GO" id="GO:0032259">
    <property type="term" value="P:methylation"/>
    <property type="evidence" value="ECO:0007669"/>
    <property type="project" value="UniProtKB-KW"/>
</dbReference>
<name>A0A9C7USY1_9RHOD</name>
<evidence type="ECO:0000256" key="3">
    <source>
        <dbReference type="ARBA" id="ARBA00022691"/>
    </source>
</evidence>
<evidence type="ECO:0000313" key="9">
    <source>
        <dbReference type="Proteomes" id="UP001061958"/>
    </source>
</evidence>
<dbReference type="Gene3D" id="3.40.50.150">
    <property type="entry name" value="Vaccinia Virus protein VP39"/>
    <property type="match status" value="1"/>
</dbReference>
<dbReference type="InterPro" id="IPR036390">
    <property type="entry name" value="WH_DNA-bd_sf"/>
</dbReference>
<dbReference type="PANTHER" id="PTHR43712:SF2">
    <property type="entry name" value="O-METHYLTRANSFERASE CICE"/>
    <property type="match status" value="1"/>
</dbReference>